<name>A0ABV7EPB5_9GAMM</name>
<sequence>MDEAIQRLRDADADALRYVEVVLTDVDDTLTRHGRVAAATLAAMERLRHAGIALVPVTGGCAGWCDHIVRAWPVAAVIGESGAFRFRKTANGGLDQHFVRPREQLRDEQHRLLELAERALAMEPQARLAADQPYRLADVAIDHAQDVNPPLPRATVTRLMECMRATGARARASSIHVNAWFGDHDKASMAAWMLESDFDLDAAAQNRRVLFIGDAPNDESLFERYPLSVGVANIAAHLELMQARPRWLCHASHGEGFVEMVECLLAAR</sequence>
<dbReference type="Proteomes" id="UP001595462">
    <property type="component" value="Unassembled WGS sequence"/>
</dbReference>
<evidence type="ECO:0000313" key="1">
    <source>
        <dbReference type="EMBL" id="MFC3103739.1"/>
    </source>
</evidence>
<dbReference type="RefSeq" id="WP_380688055.1">
    <property type="nucleotide sequence ID" value="NZ_JBHRSS010000003.1"/>
</dbReference>
<reference evidence="2" key="1">
    <citation type="journal article" date="2019" name="Int. J. Syst. Evol. Microbiol.">
        <title>The Global Catalogue of Microorganisms (GCM) 10K type strain sequencing project: providing services to taxonomists for standard genome sequencing and annotation.</title>
        <authorList>
            <consortium name="The Broad Institute Genomics Platform"/>
            <consortium name="The Broad Institute Genome Sequencing Center for Infectious Disease"/>
            <person name="Wu L."/>
            <person name="Ma J."/>
        </authorList>
    </citation>
    <scope>NUCLEOTIDE SEQUENCE [LARGE SCALE GENOMIC DNA]</scope>
    <source>
        <strain evidence="2">KCTC 52640</strain>
    </source>
</reference>
<comment type="caution">
    <text evidence="1">The sequence shown here is derived from an EMBL/GenBank/DDBJ whole genome shotgun (WGS) entry which is preliminary data.</text>
</comment>
<dbReference type="SUPFAM" id="SSF56784">
    <property type="entry name" value="HAD-like"/>
    <property type="match status" value="1"/>
</dbReference>
<organism evidence="1 2">
    <name type="scientific">Salinisphaera aquimarina</name>
    <dbReference type="NCBI Taxonomy" id="2094031"/>
    <lineage>
        <taxon>Bacteria</taxon>
        <taxon>Pseudomonadati</taxon>
        <taxon>Pseudomonadota</taxon>
        <taxon>Gammaproteobacteria</taxon>
        <taxon>Salinisphaerales</taxon>
        <taxon>Salinisphaeraceae</taxon>
        <taxon>Salinisphaera</taxon>
    </lineage>
</organism>
<evidence type="ECO:0000313" key="2">
    <source>
        <dbReference type="Proteomes" id="UP001595462"/>
    </source>
</evidence>
<dbReference type="EMBL" id="JBHRSS010000003">
    <property type="protein sequence ID" value="MFC3103739.1"/>
    <property type="molecule type" value="Genomic_DNA"/>
</dbReference>
<dbReference type="InterPro" id="IPR006379">
    <property type="entry name" value="HAD-SF_hydro_IIB"/>
</dbReference>
<dbReference type="InterPro" id="IPR036412">
    <property type="entry name" value="HAD-like_sf"/>
</dbReference>
<dbReference type="NCBIfam" id="TIGR01484">
    <property type="entry name" value="HAD-SF-IIB"/>
    <property type="match status" value="1"/>
</dbReference>
<dbReference type="Gene3D" id="3.40.50.1000">
    <property type="entry name" value="HAD superfamily/HAD-like"/>
    <property type="match status" value="2"/>
</dbReference>
<gene>
    <name evidence="1" type="ORF">ACFOSU_07530</name>
</gene>
<keyword evidence="2" id="KW-1185">Reference proteome</keyword>
<protein>
    <submittedName>
        <fullName evidence="1">HAD-IIB family hydrolase</fullName>
    </submittedName>
</protein>
<accession>A0ABV7EPB5</accession>
<dbReference type="InterPro" id="IPR023214">
    <property type="entry name" value="HAD_sf"/>
</dbReference>
<dbReference type="GO" id="GO:0016787">
    <property type="term" value="F:hydrolase activity"/>
    <property type="evidence" value="ECO:0007669"/>
    <property type="project" value="UniProtKB-KW"/>
</dbReference>
<proteinExistence type="predicted"/>
<keyword evidence="1" id="KW-0378">Hydrolase</keyword>